<name>A0A820TB88_9BILA</name>
<comment type="caution">
    <text evidence="1">The sequence shown here is derived from an EMBL/GenBank/DDBJ whole genome shotgun (WGS) entry which is preliminary data.</text>
</comment>
<dbReference type="AlphaFoldDB" id="A0A820TB88"/>
<reference evidence="1" key="1">
    <citation type="submission" date="2021-02" db="EMBL/GenBank/DDBJ databases">
        <authorList>
            <person name="Nowell W R."/>
        </authorList>
    </citation>
    <scope>NUCLEOTIDE SEQUENCE</scope>
</reference>
<proteinExistence type="predicted"/>
<organism evidence="1 2">
    <name type="scientific">Rotaria magnacalcarata</name>
    <dbReference type="NCBI Taxonomy" id="392030"/>
    <lineage>
        <taxon>Eukaryota</taxon>
        <taxon>Metazoa</taxon>
        <taxon>Spiralia</taxon>
        <taxon>Gnathifera</taxon>
        <taxon>Rotifera</taxon>
        <taxon>Eurotatoria</taxon>
        <taxon>Bdelloidea</taxon>
        <taxon>Philodinida</taxon>
        <taxon>Philodinidae</taxon>
        <taxon>Rotaria</taxon>
    </lineage>
</organism>
<evidence type="ECO:0000313" key="2">
    <source>
        <dbReference type="Proteomes" id="UP000663866"/>
    </source>
</evidence>
<dbReference type="EMBL" id="CAJOBG010048836">
    <property type="protein sequence ID" value="CAF4469562.1"/>
    <property type="molecule type" value="Genomic_DNA"/>
</dbReference>
<gene>
    <name evidence="1" type="ORF">OVN521_LOCUS38936</name>
</gene>
<accession>A0A820TB88</accession>
<protein>
    <submittedName>
        <fullName evidence="1">Uncharacterized protein</fullName>
    </submittedName>
</protein>
<sequence>MSPVLMLDPRQPLTIDSFEFLYQAIAKDISSIYVPVRDSLALLAGCYLLKKVLPLPYYFYRTIKLYFFPYKINSVLLKMPLTTSSSSNDLSLSDYDEHWALINDCTTPSGCAFAQNLAVNIIENI</sequence>
<keyword evidence="2" id="KW-1185">Reference proteome</keyword>
<dbReference type="Proteomes" id="UP000663866">
    <property type="component" value="Unassembled WGS sequence"/>
</dbReference>
<evidence type="ECO:0000313" key="1">
    <source>
        <dbReference type="EMBL" id="CAF4469562.1"/>
    </source>
</evidence>